<dbReference type="InterPro" id="IPR037523">
    <property type="entry name" value="VOC_core"/>
</dbReference>
<dbReference type="Pfam" id="PF18029">
    <property type="entry name" value="Glyoxalase_6"/>
    <property type="match status" value="1"/>
</dbReference>
<feature type="region of interest" description="Disordered" evidence="1">
    <location>
        <begin position="156"/>
        <end position="181"/>
    </location>
</feature>
<dbReference type="InterPro" id="IPR029068">
    <property type="entry name" value="Glyas_Bleomycin-R_OHBP_Dase"/>
</dbReference>
<dbReference type="Proteomes" id="UP000236754">
    <property type="component" value="Unassembled WGS sequence"/>
</dbReference>
<dbReference type="OrthoDB" id="3212826at2"/>
<evidence type="ECO:0000256" key="1">
    <source>
        <dbReference type="SAM" id="MobiDB-lite"/>
    </source>
</evidence>
<feature type="domain" description="VOC" evidence="2">
    <location>
        <begin position="2"/>
        <end position="116"/>
    </location>
</feature>
<dbReference type="EMBL" id="FNVU01000024">
    <property type="protein sequence ID" value="SEG91741.1"/>
    <property type="molecule type" value="Genomic_DNA"/>
</dbReference>
<proteinExistence type="predicted"/>
<dbReference type="PROSITE" id="PS51819">
    <property type="entry name" value="VOC"/>
    <property type="match status" value="1"/>
</dbReference>
<organism evidence="3 4">
    <name type="scientific">Actinacidiphila yanglinensis</name>
    <dbReference type="NCBI Taxonomy" id="310779"/>
    <lineage>
        <taxon>Bacteria</taxon>
        <taxon>Bacillati</taxon>
        <taxon>Actinomycetota</taxon>
        <taxon>Actinomycetes</taxon>
        <taxon>Kitasatosporales</taxon>
        <taxon>Streptomycetaceae</taxon>
        <taxon>Actinacidiphila</taxon>
    </lineage>
</organism>
<sequence length="181" mass="19711">MRLNHIIIPCDDVERQRNFWEAALGSGGGFTEDAEFWFRGRDEEVSTVGRAMADGYGQRPRSTCLRFVPDRGTVVEETARLVALGATVIRKYHNGWGFGEVVLADPEGNEFLLESDDEDSVVEARLAEGRREDGGPFWADAVPPVPPAGTVIGTAWARTTDTTDTTDTVDPQSPARPGDSG</sequence>
<evidence type="ECO:0000259" key="2">
    <source>
        <dbReference type="PROSITE" id="PS51819"/>
    </source>
</evidence>
<accession>A0A1H6E313</accession>
<feature type="region of interest" description="Disordered" evidence="1">
    <location>
        <begin position="132"/>
        <end position="151"/>
    </location>
</feature>
<dbReference type="SUPFAM" id="SSF54593">
    <property type="entry name" value="Glyoxalase/Bleomycin resistance protein/Dihydroxybiphenyl dioxygenase"/>
    <property type="match status" value="1"/>
</dbReference>
<feature type="compositionally biased region" description="Low complexity" evidence="1">
    <location>
        <begin position="159"/>
        <end position="168"/>
    </location>
</feature>
<dbReference type="AlphaFoldDB" id="A0A1H6E313"/>
<name>A0A1H6E313_9ACTN</name>
<evidence type="ECO:0000313" key="3">
    <source>
        <dbReference type="EMBL" id="SEG91741.1"/>
    </source>
</evidence>
<evidence type="ECO:0000313" key="4">
    <source>
        <dbReference type="Proteomes" id="UP000236754"/>
    </source>
</evidence>
<keyword evidence="4" id="KW-1185">Reference proteome</keyword>
<dbReference type="InterPro" id="IPR041581">
    <property type="entry name" value="Glyoxalase_6"/>
</dbReference>
<dbReference type="RefSeq" id="WP_103890164.1">
    <property type="nucleotide sequence ID" value="NZ_FNVU01000024.1"/>
</dbReference>
<reference evidence="3 4" key="1">
    <citation type="submission" date="2016-10" db="EMBL/GenBank/DDBJ databases">
        <authorList>
            <person name="de Groot N.N."/>
        </authorList>
    </citation>
    <scope>NUCLEOTIDE SEQUENCE [LARGE SCALE GENOMIC DNA]</scope>
    <source>
        <strain evidence="3 4">CGMCC 4.2023</strain>
    </source>
</reference>
<protein>
    <recommendedName>
        <fullName evidence="2">VOC domain-containing protein</fullName>
    </recommendedName>
</protein>
<dbReference type="CDD" id="cd06587">
    <property type="entry name" value="VOC"/>
    <property type="match status" value="1"/>
</dbReference>
<dbReference type="Gene3D" id="3.10.180.10">
    <property type="entry name" value="2,3-Dihydroxybiphenyl 1,2-Dioxygenase, domain 1"/>
    <property type="match status" value="1"/>
</dbReference>
<gene>
    <name evidence="3" type="ORF">SAMN05216223_12468</name>
</gene>